<dbReference type="Pfam" id="PF00849">
    <property type="entry name" value="PseudoU_synth_2"/>
    <property type="match status" value="1"/>
</dbReference>
<comment type="caution">
    <text evidence="6">The sequence shown here is derived from an EMBL/GenBank/DDBJ whole genome shotgun (WGS) entry which is preliminary data.</text>
</comment>
<dbReference type="CDD" id="cd02870">
    <property type="entry name" value="PseudoU_synth_RsuA_like"/>
    <property type="match status" value="1"/>
</dbReference>
<evidence type="ECO:0000313" key="6">
    <source>
        <dbReference type="EMBL" id="MDS3859406.1"/>
    </source>
</evidence>
<feature type="domain" description="RNA-binding S4" evidence="5">
    <location>
        <begin position="3"/>
        <end position="60"/>
    </location>
</feature>
<keyword evidence="7" id="KW-1185">Reference proteome</keyword>
<dbReference type="NCBIfam" id="TIGR00093">
    <property type="entry name" value="pseudouridine synthase"/>
    <property type="match status" value="1"/>
</dbReference>
<dbReference type="SMART" id="SM00363">
    <property type="entry name" value="S4"/>
    <property type="match status" value="1"/>
</dbReference>
<keyword evidence="2 4" id="KW-0413">Isomerase</keyword>
<dbReference type="InterPro" id="IPR050343">
    <property type="entry name" value="RsuA_PseudoU_synthase"/>
</dbReference>
<name>A0AAE4JUU9_9CYAN</name>
<dbReference type="InterPro" id="IPR000748">
    <property type="entry name" value="PsdUridine_synth_RsuA/RluB/E/F"/>
</dbReference>
<dbReference type="InterPro" id="IPR018496">
    <property type="entry name" value="PsdUridine_synth_RsuA/RluB_CS"/>
</dbReference>
<dbReference type="EMBL" id="JAVMIP010000001">
    <property type="protein sequence ID" value="MDS3859406.1"/>
    <property type="molecule type" value="Genomic_DNA"/>
</dbReference>
<comment type="similarity">
    <text evidence="1 4">Belongs to the pseudouridine synthase RsuA family.</text>
</comment>
<dbReference type="GO" id="GO:0000455">
    <property type="term" value="P:enzyme-directed rRNA pseudouridine synthesis"/>
    <property type="evidence" value="ECO:0007669"/>
    <property type="project" value="UniProtKB-ARBA"/>
</dbReference>
<organism evidence="6 7">
    <name type="scientific">Pseudocalidococcus azoricus BACA0444</name>
    <dbReference type="NCBI Taxonomy" id="2918990"/>
    <lineage>
        <taxon>Bacteria</taxon>
        <taxon>Bacillati</taxon>
        <taxon>Cyanobacteriota</taxon>
        <taxon>Cyanophyceae</taxon>
        <taxon>Acaryochloridales</taxon>
        <taxon>Thermosynechococcaceae</taxon>
        <taxon>Pseudocalidococcus</taxon>
        <taxon>Pseudocalidococcus azoricus</taxon>
    </lineage>
</organism>
<dbReference type="Gene3D" id="3.30.70.1560">
    <property type="entry name" value="Alpha-L RNA-binding motif"/>
    <property type="match status" value="1"/>
</dbReference>
<dbReference type="EC" id="5.4.99.-" evidence="4"/>
<accession>A0AAE4JUU9</accession>
<dbReference type="Pfam" id="PF01479">
    <property type="entry name" value="S4"/>
    <property type="match status" value="1"/>
</dbReference>
<proteinExistence type="inferred from homology"/>
<dbReference type="AlphaFoldDB" id="A0AAE4JUU9"/>
<dbReference type="InterPro" id="IPR006145">
    <property type="entry name" value="PsdUridine_synth_RsuA/RluA"/>
</dbReference>
<dbReference type="InterPro" id="IPR020094">
    <property type="entry name" value="TruA/RsuA/RluB/E/F_N"/>
</dbReference>
<dbReference type="InterPro" id="IPR020103">
    <property type="entry name" value="PsdUridine_synth_cat_dom_sf"/>
</dbReference>
<dbReference type="PROSITE" id="PS01149">
    <property type="entry name" value="PSI_RSU"/>
    <property type="match status" value="1"/>
</dbReference>
<dbReference type="InterPro" id="IPR042092">
    <property type="entry name" value="PsdUridine_s_RsuA/RluB/E/F_cat"/>
</dbReference>
<dbReference type="GO" id="GO:0003723">
    <property type="term" value="F:RNA binding"/>
    <property type="evidence" value="ECO:0007669"/>
    <property type="project" value="UniProtKB-KW"/>
</dbReference>
<dbReference type="InterPro" id="IPR036986">
    <property type="entry name" value="S4_RNA-bd_sf"/>
</dbReference>
<dbReference type="SUPFAM" id="SSF55120">
    <property type="entry name" value="Pseudouridine synthase"/>
    <property type="match status" value="1"/>
</dbReference>
<dbReference type="CDD" id="cd00165">
    <property type="entry name" value="S4"/>
    <property type="match status" value="1"/>
</dbReference>
<dbReference type="InterPro" id="IPR002942">
    <property type="entry name" value="S4_RNA-bd"/>
</dbReference>
<dbReference type="FunFam" id="3.10.290.10:FF:000003">
    <property type="entry name" value="Pseudouridine synthase"/>
    <property type="match status" value="1"/>
</dbReference>
<dbReference type="RefSeq" id="WP_322876736.1">
    <property type="nucleotide sequence ID" value="NZ_JAVMIP010000001.1"/>
</dbReference>
<keyword evidence="3" id="KW-0694">RNA-binding</keyword>
<reference evidence="7" key="1">
    <citation type="submission" date="2023-07" db="EMBL/GenBank/DDBJ databases">
        <authorList>
            <person name="Luz R."/>
            <person name="Cordeiro R."/>
            <person name="Fonseca A."/>
            <person name="Goncalves V."/>
        </authorList>
    </citation>
    <scope>NUCLEOTIDE SEQUENCE [LARGE SCALE GENOMIC DNA]</scope>
    <source>
        <strain evidence="7">BACA0444</strain>
    </source>
</reference>
<sequence>MAERLQKLLARWGIASRRRAEDLIRAGRVSINGQIATLGDQVDPEQDRVEYQGRCLNPQTPPELVYLLLHKPAGVVSTCADPQGRPTVLDILPEPWRSVPGLHPVGRLDFATTGAFILTNDGDLTFKLTHPSQHFPKTYQAWVRGHPTPETLTQWQTGVNLAGQMTLPAQVKLCLTKNQPQAEALLEIVICEGRNRQIRRVAKQLGHPVISLHRAAIGPIELGNPQAATYLPLGAVRILTPAEVTALQNRYNPEGGHPVVQ</sequence>
<evidence type="ECO:0000256" key="1">
    <source>
        <dbReference type="ARBA" id="ARBA00008348"/>
    </source>
</evidence>
<dbReference type="Gene3D" id="3.10.290.10">
    <property type="entry name" value="RNA-binding S4 domain"/>
    <property type="match status" value="1"/>
</dbReference>
<evidence type="ECO:0000256" key="4">
    <source>
        <dbReference type="RuleBase" id="RU003887"/>
    </source>
</evidence>
<gene>
    <name evidence="6" type="ORF">RIF25_01165</name>
</gene>
<dbReference type="Gene3D" id="3.30.70.580">
    <property type="entry name" value="Pseudouridine synthase I, catalytic domain, N-terminal subdomain"/>
    <property type="match status" value="1"/>
</dbReference>
<dbReference type="PROSITE" id="PS50889">
    <property type="entry name" value="S4"/>
    <property type="match status" value="1"/>
</dbReference>
<evidence type="ECO:0000256" key="3">
    <source>
        <dbReference type="PROSITE-ProRule" id="PRU00182"/>
    </source>
</evidence>
<evidence type="ECO:0000259" key="5">
    <source>
        <dbReference type="SMART" id="SM00363"/>
    </source>
</evidence>
<dbReference type="PANTHER" id="PTHR47683">
    <property type="entry name" value="PSEUDOURIDINE SYNTHASE FAMILY PROTEIN-RELATED"/>
    <property type="match status" value="1"/>
</dbReference>
<dbReference type="GO" id="GO:0120159">
    <property type="term" value="F:rRNA pseudouridine synthase activity"/>
    <property type="evidence" value="ECO:0007669"/>
    <property type="project" value="UniProtKB-ARBA"/>
</dbReference>
<protein>
    <recommendedName>
        <fullName evidence="4">Pseudouridine synthase</fullName>
        <ecNumber evidence="4">5.4.99.-</ecNumber>
    </recommendedName>
</protein>
<evidence type="ECO:0000256" key="2">
    <source>
        <dbReference type="ARBA" id="ARBA00023235"/>
    </source>
</evidence>
<dbReference type="PANTHER" id="PTHR47683:SF2">
    <property type="entry name" value="RNA-BINDING S4 DOMAIN-CONTAINING PROTEIN"/>
    <property type="match status" value="1"/>
</dbReference>
<dbReference type="Proteomes" id="UP001268256">
    <property type="component" value="Unassembled WGS sequence"/>
</dbReference>
<dbReference type="SUPFAM" id="SSF55174">
    <property type="entry name" value="Alpha-L RNA-binding motif"/>
    <property type="match status" value="1"/>
</dbReference>
<evidence type="ECO:0000313" key="7">
    <source>
        <dbReference type="Proteomes" id="UP001268256"/>
    </source>
</evidence>